<evidence type="ECO:0000259" key="2">
    <source>
        <dbReference type="Pfam" id="PF04773"/>
    </source>
</evidence>
<accession>A0A0F9ULF1</accession>
<dbReference type="Pfam" id="PF20245">
    <property type="entry name" value="DUF6600"/>
    <property type="match status" value="1"/>
</dbReference>
<dbReference type="AlphaFoldDB" id="A0A0F9ULF1"/>
<comment type="caution">
    <text evidence="3">The sequence shown here is derived from an EMBL/GenBank/DDBJ whole genome shotgun (WGS) entry which is preliminary data.</text>
</comment>
<dbReference type="EMBL" id="LAZR01000637">
    <property type="protein sequence ID" value="KKN62041.1"/>
    <property type="molecule type" value="Genomic_DNA"/>
</dbReference>
<protein>
    <recommendedName>
        <fullName evidence="2">FecR protein domain-containing protein</fullName>
    </recommendedName>
</protein>
<evidence type="ECO:0000313" key="3">
    <source>
        <dbReference type="EMBL" id="KKN62041.1"/>
    </source>
</evidence>
<gene>
    <name evidence="3" type="ORF">LCGC14_0515930</name>
</gene>
<name>A0A0F9ULF1_9ZZZZ</name>
<dbReference type="InterPro" id="IPR046535">
    <property type="entry name" value="DUF6600"/>
</dbReference>
<reference evidence="3" key="1">
    <citation type="journal article" date="2015" name="Nature">
        <title>Complex archaea that bridge the gap between prokaryotes and eukaryotes.</title>
        <authorList>
            <person name="Spang A."/>
            <person name="Saw J.H."/>
            <person name="Jorgensen S.L."/>
            <person name="Zaremba-Niedzwiedzka K."/>
            <person name="Martijn J."/>
            <person name="Lind A.E."/>
            <person name="van Eijk R."/>
            <person name="Schleper C."/>
            <person name="Guy L."/>
            <person name="Ettema T.J."/>
        </authorList>
    </citation>
    <scope>NUCLEOTIDE SEQUENCE</scope>
</reference>
<feature type="domain" description="FecR protein" evidence="2">
    <location>
        <begin position="79"/>
        <end position="177"/>
    </location>
</feature>
<dbReference type="InterPro" id="IPR006860">
    <property type="entry name" value="FecR"/>
</dbReference>
<feature type="region of interest" description="Disordered" evidence="1">
    <location>
        <begin position="615"/>
        <end position="679"/>
    </location>
</feature>
<evidence type="ECO:0000256" key="1">
    <source>
        <dbReference type="SAM" id="MobiDB-lite"/>
    </source>
</evidence>
<dbReference type="Pfam" id="PF04773">
    <property type="entry name" value="FecR"/>
    <property type="match status" value="1"/>
</dbReference>
<feature type="compositionally biased region" description="Low complexity" evidence="1">
    <location>
        <begin position="617"/>
        <end position="679"/>
    </location>
</feature>
<organism evidence="3">
    <name type="scientific">marine sediment metagenome</name>
    <dbReference type="NCBI Taxonomy" id="412755"/>
    <lineage>
        <taxon>unclassified sequences</taxon>
        <taxon>metagenomes</taxon>
        <taxon>ecological metagenomes</taxon>
    </lineage>
</organism>
<proteinExistence type="predicted"/>
<sequence length="679" mass="77156">MRTKKLVSLGVFVLILFIPCFTYSKSNYKYVYSPETDIYFGHISYTEVMHDGKDPVVLRVGAKEAEVAVLNFPLAPGDIIRTTERRRCEIQFDTGTIIRLDVATELKIETILAQSLSSSKKLTNFVLNKGQVYIMYKRYRIPEIFQVITPTAAVKMKNRTVTMINVREDESTDIQVKLGRAYVVYGPDEQNIDEKKIKKLGKLTITKKHQALEGEYKEDVDFELWNEWVNTNFEDLHEGVSPIPKPIHRYPKAVIYFAQKYSNLYGEWVWDDFCGYVWRSSYNDYYPWGNWQPYYYGSWRELNGQLFWVPEEKWGWVPYHLGVWLWSKKYGWVWMPGSAFAPAWATWDLTMDYYSWRPWTLWDWNSSYYGYGGGIGTISATGKSVKKITVISKKQLKKKGDPTYTMPKELKRVYKKAISALKRGDTRVLDSLGKIPEHIVIVKKQDLNSRRIQEKALKLREIPLKEQKEFLSRKSSKNAYQEAVDTFKLNAFRGSLRDNKGQIESYYRGYITSSLNKNKKSAFDKAGSLKTQKMPVGSKIKVSKPRITSPAKKTSLHKVEKSISNISKSTSLGSSMRFRDWNPDVGMARRIGVTIKYFSRNNEIRCPELLLSSKNVGSRGSIGRKGSFSSSGSGSFSNSGASSSSSGSSSGFSQSTGSSGSKSSGSSSKGASSGGAVKK</sequence>